<evidence type="ECO:0000259" key="2">
    <source>
        <dbReference type="Pfam" id="PF00561"/>
    </source>
</evidence>
<feature type="domain" description="AB hydrolase-1" evidence="2">
    <location>
        <begin position="21"/>
        <end position="128"/>
    </location>
</feature>
<gene>
    <name evidence="3" type="ORF">WKW82_18365</name>
</gene>
<dbReference type="SUPFAM" id="SSF53474">
    <property type="entry name" value="alpha/beta-Hydrolases"/>
    <property type="match status" value="1"/>
</dbReference>
<dbReference type="EMBL" id="JBBKZT010000008">
    <property type="protein sequence ID" value="MEJ8848628.1"/>
    <property type="molecule type" value="Genomic_DNA"/>
</dbReference>
<dbReference type="PRINTS" id="PR00111">
    <property type="entry name" value="ABHYDROLASE"/>
</dbReference>
<proteinExistence type="predicted"/>
<dbReference type="Pfam" id="PF00561">
    <property type="entry name" value="Abhydrolase_1"/>
    <property type="match status" value="1"/>
</dbReference>
<dbReference type="InterPro" id="IPR000073">
    <property type="entry name" value="AB_hydrolase_1"/>
</dbReference>
<dbReference type="GO" id="GO:0016787">
    <property type="term" value="F:hydrolase activity"/>
    <property type="evidence" value="ECO:0007669"/>
    <property type="project" value="UniProtKB-KW"/>
</dbReference>
<reference evidence="3 4" key="1">
    <citation type="submission" date="2024-03" db="EMBL/GenBank/DDBJ databases">
        <title>Novel species of the genus Variovorax.</title>
        <authorList>
            <person name="Liu Q."/>
            <person name="Xin Y.-H."/>
        </authorList>
    </citation>
    <scope>NUCLEOTIDE SEQUENCE [LARGE SCALE GENOMIC DNA]</scope>
    <source>
        <strain evidence="3 4">KACC 18900</strain>
    </source>
</reference>
<name>A0ABU8WM66_9BURK</name>
<organism evidence="3 4">
    <name type="scientific">Variovorax rhizosphaerae</name>
    <dbReference type="NCBI Taxonomy" id="1836200"/>
    <lineage>
        <taxon>Bacteria</taxon>
        <taxon>Pseudomonadati</taxon>
        <taxon>Pseudomonadota</taxon>
        <taxon>Betaproteobacteria</taxon>
        <taxon>Burkholderiales</taxon>
        <taxon>Comamonadaceae</taxon>
        <taxon>Variovorax</taxon>
    </lineage>
</organism>
<keyword evidence="4" id="KW-1185">Reference proteome</keyword>
<accession>A0ABU8WM66</accession>
<dbReference type="Proteomes" id="UP001385892">
    <property type="component" value="Unassembled WGS sequence"/>
</dbReference>
<sequence>MAYADSGGIKIYYEVHGEGRPIVFVHGGGGNSLSWFQQVPHFAKDYRVITVDLRGFKNSKCPDAQVHPKYFPDDMRAILDAEGIDKAAFVCQSLGAWAGLPLAARHPERVAALVLTGSPTPAYSEENWKVLYESGERFMNRAGRGVATGFLAPHFIERHPEMKFLYDQIRVLNQPFDARRMQDDVVKVHPQDFAGYQVPTLMMGGALDFFLTPDSHKHVATLIPGAELYDFPQSAHSAYFEEPEHFNRVVGEFFARRHPA</sequence>
<evidence type="ECO:0000313" key="3">
    <source>
        <dbReference type="EMBL" id="MEJ8848628.1"/>
    </source>
</evidence>
<evidence type="ECO:0000313" key="4">
    <source>
        <dbReference type="Proteomes" id="UP001385892"/>
    </source>
</evidence>
<keyword evidence="1 3" id="KW-0378">Hydrolase</keyword>
<protein>
    <submittedName>
        <fullName evidence="3">Alpha/beta hydrolase</fullName>
    </submittedName>
</protein>
<dbReference type="RefSeq" id="WP_340343757.1">
    <property type="nucleotide sequence ID" value="NZ_JBBKZT010000008.1"/>
</dbReference>
<dbReference type="InterPro" id="IPR050266">
    <property type="entry name" value="AB_hydrolase_sf"/>
</dbReference>
<dbReference type="PANTHER" id="PTHR43798">
    <property type="entry name" value="MONOACYLGLYCEROL LIPASE"/>
    <property type="match status" value="1"/>
</dbReference>
<dbReference type="PANTHER" id="PTHR43798:SF31">
    <property type="entry name" value="AB HYDROLASE SUPERFAMILY PROTEIN YCLE"/>
    <property type="match status" value="1"/>
</dbReference>
<dbReference type="Gene3D" id="3.40.50.1820">
    <property type="entry name" value="alpha/beta hydrolase"/>
    <property type="match status" value="1"/>
</dbReference>
<comment type="caution">
    <text evidence="3">The sequence shown here is derived from an EMBL/GenBank/DDBJ whole genome shotgun (WGS) entry which is preliminary data.</text>
</comment>
<evidence type="ECO:0000256" key="1">
    <source>
        <dbReference type="ARBA" id="ARBA00022801"/>
    </source>
</evidence>
<dbReference type="InterPro" id="IPR029058">
    <property type="entry name" value="AB_hydrolase_fold"/>
</dbReference>